<dbReference type="GO" id="GO:0016020">
    <property type="term" value="C:membrane"/>
    <property type="evidence" value="ECO:0007669"/>
    <property type="project" value="UniProtKB-SubCell"/>
</dbReference>
<dbReference type="GO" id="GO:0005794">
    <property type="term" value="C:Golgi apparatus"/>
    <property type="evidence" value="ECO:0007669"/>
    <property type="project" value="UniProtKB-SubCell"/>
</dbReference>
<dbReference type="InterPro" id="IPR004240">
    <property type="entry name" value="EMP70"/>
</dbReference>
<evidence type="ECO:0000256" key="5">
    <source>
        <dbReference type="ARBA" id="ARBA00022729"/>
    </source>
</evidence>
<dbReference type="Pfam" id="PF02990">
    <property type="entry name" value="EMP70"/>
    <property type="match status" value="1"/>
</dbReference>
<feature type="signal peptide" evidence="9">
    <location>
        <begin position="1"/>
        <end position="19"/>
    </location>
</feature>
<dbReference type="WBParaSite" id="MBELARI_LOCUS11911">
    <property type="protein sequence ID" value="MBELARI_LOCUS11911"/>
    <property type="gene ID" value="MBELARI_LOCUS11911"/>
</dbReference>
<evidence type="ECO:0000256" key="6">
    <source>
        <dbReference type="ARBA" id="ARBA00022989"/>
    </source>
</evidence>
<feature type="transmembrane region" description="Helical" evidence="9">
    <location>
        <begin position="268"/>
        <end position="290"/>
    </location>
</feature>
<comment type="similarity">
    <text evidence="3 9">Belongs to the nonaspanin (TM9SF) (TC 9.A.2) family.</text>
</comment>
<feature type="transmembrane region" description="Helical" evidence="9">
    <location>
        <begin position="591"/>
        <end position="620"/>
    </location>
</feature>
<evidence type="ECO:0000256" key="4">
    <source>
        <dbReference type="ARBA" id="ARBA00022692"/>
    </source>
</evidence>
<reference evidence="11" key="1">
    <citation type="submission" date="2024-02" db="UniProtKB">
        <authorList>
            <consortium name="WormBaseParasite"/>
        </authorList>
    </citation>
    <scope>IDENTIFICATION</scope>
</reference>
<feature type="transmembrane region" description="Helical" evidence="9">
    <location>
        <begin position="331"/>
        <end position="358"/>
    </location>
</feature>
<feature type="transmembrane region" description="Helical" evidence="9">
    <location>
        <begin position="520"/>
        <end position="548"/>
    </location>
</feature>
<evidence type="ECO:0000313" key="10">
    <source>
        <dbReference type="Proteomes" id="UP000887575"/>
    </source>
</evidence>
<dbReference type="Proteomes" id="UP000887575">
    <property type="component" value="Unassembled WGS sequence"/>
</dbReference>
<sequence>MGLFFRLFVLALLLDRIATFYVPGVAPVEFAERDSIEVKGIKLTSTKTVIPYEYYALPFCRPKGKLHYNSENIGELLRGDRIVNTPLEFKMAVNVSCASSCVDSTEITLTKEQSAELMSRIREDYHVHLLVDNLPVSTRLELRGNDESAVPEIYYDIGYKLGTIGDKGEVILHNHLDFVLKYHKQAGPDGVKYRVVGFEVHPRSIDASKFGDDSTCVDDHNAKPLILKDTEDKKSFHWTYTLHWEQSDIPWASRWDVLLSIKGTDIHWFSILNSIIVIISLSGFLSISIVRTLRRDITQYNRLEEEDDTLEETGWKLVHGDVFRPPRHQMILVNMVGTGIQLIGMAAVTIACATLGMLSPSSRGSLTSASLVLYCLMGLFAGYHAGRLYKTMKGRNPIRCAVQTGFLFPSMILGGGFIINFFLISKNSSGAVPFGTMVVLLLMWFGIDLPLVFIGFYFGYRKHGYTHPVRTNQIPRQVPEQPWFLQSLPATLLAGILPFGAMFIELFFIFSALWENQFYYLFGFLMIVSVILAISTAQISIVATYFQLCAENYRWWWRSFYISAGSAIYVMLYALFYYYTKLNIVGFVPTVLYFSYSFLMALTLWFMTGTIGFYAAYYFLCKIYGSIKID</sequence>
<keyword evidence="8 9" id="KW-0472">Membrane</keyword>
<keyword evidence="5 9" id="KW-0732">Signal</keyword>
<keyword evidence="7" id="KW-0333">Golgi apparatus</keyword>
<accession>A0AAF3J2D1</accession>
<feature type="transmembrane region" description="Helical" evidence="9">
    <location>
        <begin position="364"/>
        <end position="385"/>
    </location>
</feature>
<feature type="transmembrane region" description="Helical" evidence="9">
    <location>
        <begin position="406"/>
        <end position="425"/>
    </location>
</feature>
<feature type="transmembrane region" description="Helical" evidence="9">
    <location>
        <begin position="560"/>
        <end position="579"/>
    </location>
</feature>
<feature type="transmembrane region" description="Helical" evidence="9">
    <location>
        <begin position="492"/>
        <end position="514"/>
    </location>
</feature>
<dbReference type="PANTHER" id="PTHR10766:SF55">
    <property type="entry name" value="TRANSMEMBRANE 9 SUPERFAMILY MEMBER 4"/>
    <property type="match status" value="1"/>
</dbReference>
<evidence type="ECO:0000256" key="8">
    <source>
        <dbReference type="ARBA" id="ARBA00023136"/>
    </source>
</evidence>
<organism evidence="10 11">
    <name type="scientific">Mesorhabditis belari</name>
    <dbReference type="NCBI Taxonomy" id="2138241"/>
    <lineage>
        <taxon>Eukaryota</taxon>
        <taxon>Metazoa</taxon>
        <taxon>Ecdysozoa</taxon>
        <taxon>Nematoda</taxon>
        <taxon>Chromadorea</taxon>
        <taxon>Rhabditida</taxon>
        <taxon>Rhabditina</taxon>
        <taxon>Rhabditomorpha</taxon>
        <taxon>Rhabditoidea</taxon>
        <taxon>Rhabditidae</taxon>
        <taxon>Mesorhabditinae</taxon>
        <taxon>Mesorhabditis</taxon>
    </lineage>
</organism>
<comment type="subcellular location">
    <subcellularLocation>
        <location evidence="2">Golgi apparatus</location>
    </subcellularLocation>
    <subcellularLocation>
        <location evidence="1">Membrane</location>
        <topology evidence="1">Multi-pass membrane protein</topology>
    </subcellularLocation>
</comment>
<evidence type="ECO:0000256" key="9">
    <source>
        <dbReference type="RuleBase" id="RU363079"/>
    </source>
</evidence>
<keyword evidence="6 9" id="KW-1133">Transmembrane helix</keyword>
<keyword evidence="10" id="KW-1185">Reference proteome</keyword>
<dbReference type="AlphaFoldDB" id="A0AAF3J2D1"/>
<dbReference type="PANTHER" id="PTHR10766">
    <property type="entry name" value="TRANSMEMBRANE 9 SUPERFAMILY PROTEIN"/>
    <property type="match status" value="1"/>
</dbReference>
<keyword evidence="4 9" id="KW-0812">Transmembrane</keyword>
<evidence type="ECO:0000313" key="11">
    <source>
        <dbReference type="WBParaSite" id="MBELARI_LOCUS11911"/>
    </source>
</evidence>
<proteinExistence type="inferred from homology"/>
<feature type="chain" id="PRO_5041769258" description="Transmembrane 9 superfamily member" evidence="9">
    <location>
        <begin position="20"/>
        <end position="630"/>
    </location>
</feature>
<protein>
    <recommendedName>
        <fullName evidence="9">Transmembrane 9 superfamily member</fullName>
    </recommendedName>
</protein>
<evidence type="ECO:0000256" key="2">
    <source>
        <dbReference type="ARBA" id="ARBA00004555"/>
    </source>
</evidence>
<feature type="transmembrane region" description="Helical" evidence="9">
    <location>
        <begin position="437"/>
        <end position="460"/>
    </location>
</feature>
<evidence type="ECO:0000256" key="1">
    <source>
        <dbReference type="ARBA" id="ARBA00004141"/>
    </source>
</evidence>
<dbReference type="GO" id="GO:0072657">
    <property type="term" value="P:protein localization to membrane"/>
    <property type="evidence" value="ECO:0007669"/>
    <property type="project" value="TreeGrafter"/>
</dbReference>
<evidence type="ECO:0000256" key="7">
    <source>
        <dbReference type="ARBA" id="ARBA00023034"/>
    </source>
</evidence>
<name>A0AAF3J2D1_9BILA</name>
<evidence type="ECO:0000256" key="3">
    <source>
        <dbReference type="ARBA" id="ARBA00005227"/>
    </source>
</evidence>